<feature type="region of interest" description="Disordered" evidence="2">
    <location>
        <begin position="613"/>
        <end position="659"/>
    </location>
</feature>
<feature type="compositionally biased region" description="Pro residues" evidence="2">
    <location>
        <begin position="513"/>
        <end position="533"/>
    </location>
</feature>
<keyword evidence="5" id="KW-1185">Reference proteome</keyword>
<evidence type="ECO:0000256" key="1">
    <source>
        <dbReference type="ARBA" id="ARBA00023449"/>
    </source>
</evidence>
<dbReference type="Pfam" id="PF02181">
    <property type="entry name" value="FH2"/>
    <property type="match status" value="1"/>
</dbReference>
<organism evidence="4 5">
    <name type="scientific">Macrostomum lignano</name>
    <dbReference type="NCBI Taxonomy" id="282301"/>
    <lineage>
        <taxon>Eukaryota</taxon>
        <taxon>Metazoa</taxon>
        <taxon>Spiralia</taxon>
        <taxon>Lophotrochozoa</taxon>
        <taxon>Platyhelminthes</taxon>
        <taxon>Rhabditophora</taxon>
        <taxon>Macrostomorpha</taxon>
        <taxon>Macrostomida</taxon>
        <taxon>Macrostomidae</taxon>
        <taxon>Macrostomum</taxon>
    </lineage>
</organism>
<comment type="similarity">
    <text evidence="1">Belongs to the formin homology family.</text>
</comment>
<gene>
    <name evidence="4" type="ORF">BOX15_Mlig015609g1</name>
</gene>
<evidence type="ECO:0000256" key="2">
    <source>
        <dbReference type="SAM" id="MobiDB-lite"/>
    </source>
</evidence>
<evidence type="ECO:0000259" key="3">
    <source>
        <dbReference type="PROSITE" id="PS51444"/>
    </source>
</evidence>
<dbReference type="STRING" id="282301.A0A267F5N5"/>
<protein>
    <recommendedName>
        <fullName evidence="3">FH2 domain-containing protein</fullName>
    </recommendedName>
</protein>
<dbReference type="GO" id="GO:0016477">
    <property type="term" value="P:cell migration"/>
    <property type="evidence" value="ECO:0007669"/>
    <property type="project" value="TreeGrafter"/>
</dbReference>
<proteinExistence type="inferred from homology"/>
<dbReference type="PROSITE" id="PS51444">
    <property type="entry name" value="FH2"/>
    <property type="match status" value="1"/>
</dbReference>
<dbReference type="SUPFAM" id="SSF101447">
    <property type="entry name" value="Formin homology 2 domain (FH2 domain)"/>
    <property type="match status" value="1"/>
</dbReference>
<name>A0A267F5N5_9PLAT</name>
<dbReference type="OrthoDB" id="6286233at2759"/>
<evidence type="ECO:0000313" key="5">
    <source>
        <dbReference type="Proteomes" id="UP000215902"/>
    </source>
</evidence>
<dbReference type="GO" id="GO:0008360">
    <property type="term" value="P:regulation of cell shape"/>
    <property type="evidence" value="ECO:0007669"/>
    <property type="project" value="TreeGrafter"/>
</dbReference>
<dbReference type="GO" id="GO:0051015">
    <property type="term" value="F:actin filament binding"/>
    <property type="evidence" value="ECO:0007669"/>
    <property type="project" value="TreeGrafter"/>
</dbReference>
<feature type="compositionally biased region" description="Low complexity" evidence="2">
    <location>
        <begin position="34"/>
        <end position="50"/>
    </location>
</feature>
<dbReference type="Gene3D" id="1.20.58.2220">
    <property type="entry name" value="Formin, FH2 domain"/>
    <property type="match status" value="1"/>
</dbReference>
<dbReference type="GO" id="GO:0005829">
    <property type="term" value="C:cytosol"/>
    <property type="evidence" value="ECO:0007669"/>
    <property type="project" value="TreeGrafter"/>
</dbReference>
<reference evidence="4 5" key="1">
    <citation type="submission" date="2017-06" db="EMBL/GenBank/DDBJ databases">
        <title>A platform for efficient transgenesis in Macrostomum lignano, a flatworm model organism for stem cell research.</title>
        <authorList>
            <person name="Berezikov E."/>
        </authorList>
    </citation>
    <scope>NUCLEOTIDE SEQUENCE [LARGE SCALE GENOMIC DNA]</scope>
    <source>
        <strain evidence="4">DV1</strain>
        <tissue evidence="4">Whole organism</tissue>
    </source>
</reference>
<dbReference type="PANTHER" id="PTHR45857">
    <property type="entry name" value="FORMIN-LIKE PROTEIN"/>
    <property type="match status" value="1"/>
</dbReference>
<dbReference type="Proteomes" id="UP000215902">
    <property type="component" value="Unassembled WGS sequence"/>
</dbReference>
<feature type="region of interest" description="Disordered" evidence="2">
    <location>
        <begin position="1"/>
        <end position="124"/>
    </location>
</feature>
<dbReference type="InterPro" id="IPR042201">
    <property type="entry name" value="FH2_Formin_sf"/>
</dbReference>
<feature type="region of interest" description="Disordered" evidence="2">
    <location>
        <begin position="483"/>
        <end position="547"/>
    </location>
</feature>
<dbReference type="SMART" id="SM00498">
    <property type="entry name" value="FH2"/>
    <property type="match status" value="1"/>
</dbReference>
<dbReference type="InterPro" id="IPR043592">
    <property type="entry name" value="FMNL_animal"/>
</dbReference>
<accession>A0A267F5N5</accession>
<feature type="compositionally biased region" description="Low complexity" evidence="2">
    <location>
        <begin position="644"/>
        <end position="654"/>
    </location>
</feature>
<dbReference type="GO" id="GO:0030866">
    <property type="term" value="P:cortical actin cytoskeleton organization"/>
    <property type="evidence" value="ECO:0007669"/>
    <property type="project" value="TreeGrafter"/>
</dbReference>
<feature type="compositionally biased region" description="Polar residues" evidence="2">
    <location>
        <begin position="499"/>
        <end position="510"/>
    </location>
</feature>
<feature type="domain" description="FH2" evidence="3">
    <location>
        <begin position="562"/>
        <end position="953"/>
    </location>
</feature>
<feature type="compositionally biased region" description="Basic residues" evidence="2">
    <location>
        <begin position="13"/>
        <end position="32"/>
    </location>
</feature>
<dbReference type="EMBL" id="NIVC01001350">
    <property type="protein sequence ID" value="PAA69071.1"/>
    <property type="molecule type" value="Genomic_DNA"/>
</dbReference>
<feature type="compositionally biased region" description="Basic and acidic residues" evidence="2">
    <location>
        <begin position="1"/>
        <end position="12"/>
    </location>
</feature>
<feature type="compositionally biased region" description="Basic and acidic residues" evidence="2">
    <location>
        <begin position="59"/>
        <end position="86"/>
    </location>
</feature>
<sequence length="953" mass="107717">MVNSKTKAEAKAKRQRQQQKQHDQQRRRHRSRTSSENSSDTTDTANNDTDSGVEAPPRLIERHSSTTSLKRDLQDLKRSSDAHDVYDSVQAGASGSDDPIDYGVPALFNDNDRKANWESGGSPPEERLVMEKYLMLRELEFPDEKKLDNDSLQERWNAVLQVKRERCKRTPEHHLKALTSLNQSFPKKPQKKQHEAQRKLESRCTKVCSDLKSDMIKGHISYVNELQKAGVFVQLKTLLQNLAALAKCSTTPVICALICLKNALCRSEKTRNKAITLEVSAELVKLFNSRTDIEVQPCMFDCFSLIASCSIGTNQLVNYLFTANKEKINQVSTAAKVRSDDGFVPFIVWYLLFSPIDPQLQELRVKLAVVSTFYNLLTNCVTLDQRVFIIEHLRVHGYNFDAFERCLESVQDTTDLEEKYTLNSLDELIGKIKVLHIDVQLIADRASIAEARNEVLRDEINHLEKQLSQSGQKLSDAMEEIEDLKTKKSAQPPVASASRLVTTTSSQNQKVPAPLPTPPPPPPPAPPPPPPPSTVDGGGRPAPENPEIDYYESVYDRLKEDYSGLINSRTHLPACHWDPLYTVKGTVFEAAQQEQENLLKDLDLGDFQRKFSHMTPATPGRLYRPGPASKETAPGPKGLAGGRQLHQPHLPQQKQDQDQKTVLLDERTAQNLVITKRRFRVEDAEICRAIEAIDTNVISGEMAEILHKFLPASRSDIKLVAKNYNRLHQLGEADQFYVRLACIERVPTKLQVIAFLDSYRDRCSDCNQKIECLSRACSRSLTCRPILQKLLTYFLVLGNFMNSGRKRYAPGFRLTSIETIARIPDSSGRETVLDYVRRTARSKLTPEELARLRQQFDYEVPKVSLPSVSLELEQLQKGLIQLKEECAHTEEPSARLSSSLEQASKEIPALVSRQQLSYSLYHQLCSLMGENLTDTEPDKLFTTLCFLVKQLTT</sequence>
<dbReference type="InterPro" id="IPR015425">
    <property type="entry name" value="FH2_Formin"/>
</dbReference>
<comment type="caution">
    <text evidence="4">The sequence shown here is derived from an EMBL/GenBank/DDBJ whole genome shotgun (WGS) entry which is preliminary data.</text>
</comment>
<dbReference type="AlphaFoldDB" id="A0A267F5N5"/>
<evidence type="ECO:0000313" key="4">
    <source>
        <dbReference type="EMBL" id="PAA69071.1"/>
    </source>
</evidence>
<dbReference type="PANTHER" id="PTHR45857:SF4">
    <property type="entry name" value="FORMIN-LIKE PROTEIN"/>
    <property type="match status" value="1"/>
</dbReference>